<gene>
    <name evidence="2" type="ORF">SAMN05216234_1464</name>
</gene>
<keyword evidence="1" id="KW-0378">Hydrolase</keyword>
<proteinExistence type="predicted"/>
<evidence type="ECO:0000256" key="1">
    <source>
        <dbReference type="ARBA" id="ARBA00022801"/>
    </source>
</evidence>
<name>A0A1I5TMK5_9BACT</name>
<reference evidence="2 3" key="1">
    <citation type="submission" date="2016-10" db="EMBL/GenBank/DDBJ databases">
        <authorList>
            <person name="de Groot N.N."/>
        </authorList>
    </citation>
    <scope>NUCLEOTIDE SEQUENCE [LARGE SCALE GENOMIC DNA]</scope>
    <source>
        <strain evidence="2 3">EP1-55-1</strain>
    </source>
</reference>
<organism evidence="2 3">
    <name type="scientific">Hydrogenimonas thermophila</name>
    <dbReference type="NCBI Taxonomy" id="223786"/>
    <lineage>
        <taxon>Bacteria</taxon>
        <taxon>Pseudomonadati</taxon>
        <taxon>Campylobacterota</taxon>
        <taxon>Epsilonproteobacteria</taxon>
        <taxon>Campylobacterales</taxon>
        <taxon>Hydrogenimonadaceae</taxon>
        <taxon>Hydrogenimonas</taxon>
    </lineage>
</organism>
<dbReference type="GO" id="GO:0047632">
    <property type="term" value="F:agmatine deiminase activity"/>
    <property type="evidence" value="ECO:0007669"/>
    <property type="project" value="TreeGrafter"/>
</dbReference>
<dbReference type="AlphaFoldDB" id="A0A1I5TMK5"/>
<sequence length="275" mass="32024">MLNGSDTNVVYLSKLLKNYSVHRKLIDIFDENQITYKYIENTNDIWCRDYMPIQVNEKKFVQFKYEPSYLKDSPGLKSNVKEVCETNNIEAIFSDINLDGGNVVASATKIIMTDRVFDENPQYNKIKLINKIEKLLEAEVIIISQINTDMTGHSDGMVRFVDENTIIVNNREKEYKYVVKSINNAVKKHNLNCIDIPFFTYKDRKHPENAIGCYINYLEVGDFILLPIFEVNDEDQKVYDQFKTIFPTKNIKTINYNEIGYLGGLLNCTTWCIKE</sequence>
<dbReference type="RefSeq" id="WP_092913850.1">
    <property type="nucleotide sequence ID" value="NZ_CP136592.1"/>
</dbReference>
<dbReference type="EMBL" id="FOXB01000046">
    <property type="protein sequence ID" value="SFP84302.1"/>
    <property type="molecule type" value="Genomic_DNA"/>
</dbReference>
<evidence type="ECO:0000313" key="2">
    <source>
        <dbReference type="EMBL" id="SFP84302.1"/>
    </source>
</evidence>
<dbReference type="Proteomes" id="UP000199227">
    <property type="component" value="Unassembled WGS sequence"/>
</dbReference>
<dbReference type="PANTHER" id="PTHR31377:SF0">
    <property type="entry name" value="AGMATINE DEIMINASE-RELATED"/>
    <property type="match status" value="1"/>
</dbReference>
<dbReference type="Gene3D" id="3.75.10.10">
    <property type="entry name" value="L-arginine/glycine Amidinotransferase, Chain A"/>
    <property type="match status" value="1"/>
</dbReference>
<keyword evidence="3" id="KW-1185">Reference proteome</keyword>
<dbReference type="SUPFAM" id="SSF55909">
    <property type="entry name" value="Pentein"/>
    <property type="match status" value="1"/>
</dbReference>
<dbReference type="GO" id="GO:0004668">
    <property type="term" value="F:protein-arginine deiminase activity"/>
    <property type="evidence" value="ECO:0007669"/>
    <property type="project" value="InterPro"/>
</dbReference>
<dbReference type="InterPro" id="IPR007466">
    <property type="entry name" value="Peptidyl-Arg-deiminase_porph"/>
</dbReference>
<dbReference type="Pfam" id="PF04371">
    <property type="entry name" value="PAD_porph"/>
    <property type="match status" value="1"/>
</dbReference>
<protein>
    <submittedName>
        <fullName evidence="2">Agmatine deiminase</fullName>
    </submittedName>
</protein>
<dbReference type="GO" id="GO:0009446">
    <property type="term" value="P:putrescine biosynthetic process"/>
    <property type="evidence" value="ECO:0007669"/>
    <property type="project" value="InterPro"/>
</dbReference>
<dbReference type="PANTHER" id="PTHR31377">
    <property type="entry name" value="AGMATINE DEIMINASE-RELATED"/>
    <property type="match status" value="1"/>
</dbReference>
<evidence type="ECO:0000313" key="3">
    <source>
        <dbReference type="Proteomes" id="UP000199227"/>
    </source>
</evidence>
<dbReference type="OrthoDB" id="7871381at2"/>
<dbReference type="STRING" id="223786.SAMN05216234_1464"/>
<accession>A0A1I5TMK5</accession>